<comment type="caution">
    <text evidence="4">The sequence shown here is derived from an EMBL/GenBank/DDBJ whole genome shotgun (WGS) entry which is preliminary data.</text>
</comment>
<feature type="domain" description="PX-associated" evidence="3">
    <location>
        <begin position="34"/>
        <end position="159"/>
    </location>
</feature>
<proteinExistence type="predicted"/>
<reference evidence="4" key="1">
    <citation type="journal article" date="2023" name="Mol. Phylogenet. Evol.">
        <title>Genome-scale phylogeny and comparative genomics of the fungal order Sordariales.</title>
        <authorList>
            <person name="Hensen N."/>
            <person name="Bonometti L."/>
            <person name="Westerberg I."/>
            <person name="Brannstrom I.O."/>
            <person name="Guillou S."/>
            <person name="Cros-Aarteil S."/>
            <person name="Calhoun S."/>
            <person name="Haridas S."/>
            <person name="Kuo A."/>
            <person name="Mondo S."/>
            <person name="Pangilinan J."/>
            <person name="Riley R."/>
            <person name="LaButti K."/>
            <person name="Andreopoulos B."/>
            <person name="Lipzen A."/>
            <person name="Chen C."/>
            <person name="Yan M."/>
            <person name="Daum C."/>
            <person name="Ng V."/>
            <person name="Clum A."/>
            <person name="Steindorff A."/>
            <person name="Ohm R.A."/>
            <person name="Martin F."/>
            <person name="Silar P."/>
            <person name="Natvig D.O."/>
            <person name="Lalanne C."/>
            <person name="Gautier V."/>
            <person name="Ament-Velasquez S.L."/>
            <person name="Kruys A."/>
            <person name="Hutchinson M.I."/>
            <person name="Powell A.J."/>
            <person name="Barry K."/>
            <person name="Miller A.N."/>
            <person name="Grigoriev I.V."/>
            <person name="Debuchy R."/>
            <person name="Gladieux P."/>
            <person name="Hiltunen Thoren M."/>
            <person name="Johannesson H."/>
        </authorList>
    </citation>
    <scope>NUCLEOTIDE SEQUENCE</scope>
    <source>
        <strain evidence="4">PSN309</strain>
    </source>
</reference>
<feature type="domain" description="PX" evidence="2">
    <location>
        <begin position="400"/>
        <end position="544"/>
    </location>
</feature>
<dbReference type="InterPro" id="IPR024554">
    <property type="entry name" value="LEC1-like_C"/>
</dbReference>
<dbReference type="AlphaFoldDB" id="A0AAN7AI31"/>
<dbReference type="GO" id="GO:0035091">
    <property type="term" value="F:phosphatidylinositol binding"/>
    <property type="evidence" value="ECO:0007669"/>
    <property type="project" value="TreeGrafter"/>
</dbReference>
<feature type="region of interest" description="Disordered" evidence="1">
    <location>
        <begin position="1"/>
        <end position="31"/>
    </location>
</feature>
<keyword evidence="5" id="KW-1185">Reference proteome</keyword>
<organism evidence="4 5">
    <name type="scientific">Podospora australis</name>
    <dbReference type="NCBI Taxonomy" id="1536484"/>
    <lineage>
        <taxon>Eukaryota</taxon>
        <taxon>Fungi</taxon>
        <taxon>Dikarya</taxon>
        <taxon>Ascomycota</taxon>
        <taxon>Pezizomycotina</taxon>
        <taxon>Sordariomycetes</taxon>
        <taxon>Sordariomycetidae</taxon>
        <taxon>Sordariales</taxon>
        <taxon>Podosporaceae</taxon>
        <taxon>Podospora</taxon>
    </lineage>
</organism>
<feature type="region of interest" description="Disordered" evidence="1">
    <location>
        <begin position="546"/>
        <end position="577"/>
    </location>
</feature>
<dbReference type="Pfam" id="PF12825">
    <property type="entry name" value="DUF3818"/>
    <property type="match status" value="2"/>
</dbReference>
<evidence type="ECO:0000313" key="4">
    <source>
        <dbReference type="EMBL" id="KAK4187404.1"/>
    </source>
</evidence>
<dbReference type="Proteomes" id="UP001302126">
    <property type="component" value="Unassembled WGS sequence"/>
</dbReference>
<feature type="domain" description="PX" evidence="2">
    <location>
        <begin position="203"/>
        <end position="388"/>
    </location>
</feature>
<dbReference type="Pfam" id="PF12828">
    <property type="entry name" value="PXB"/>
    <property type="match status" value="1"/>
</dbReference>
<gene>
    <name evidence="4" type="ORF">QBC35DRAFT_233733</name>
</gene>
<reference evidence="4" key="2">
    <citation type="submission" date="2023-05" db="EMBL/GenBank/DDBJ databases">
        <authorList>
            <consortium name="Lawrence Berkeley National Laboratory"/>
            <person name="Steindorff A."/>
            <person name="Hensen N."/>
            <person name="Bonometti L."/>
            <person name="Westerberg I."/>
            <person name="Brannstrom I.O."/>
            <person name="Guillou S."/>
            <person name="Cros-Aarteil S."/>
            <person name="Calhoun S."/>
            <person name="Haridas S."/>
            <person name="Kuo A."/>
            <person name="Mondo S."/>
            <person name="Pangilinan J."/>
            <person name="Riley R."/>
            <person name="Labutti K."/>
            <person name="Andreopoulos B."/>
            <person name="Lipzen A."/>
            <person name="Chen C."/>
            <person name="Yanf M."/>
            <person name="Daum C."/>
            <person name="Ng V."/>
            <person name="Clum A."/>
            <person name="Ohm R."/>
            <person name="Martin F."/>
            <person name="Silar P."/>
            <person name="Natvig D."/>
            <person name="Lalanne C."/>
            <person name="Gautier V."/>
            <person name="Ament-Velasquez S.L."/>
            <person name="Kruys A."/>
            <person name="Hutchinson M.I."/>
            <person name="Powell A.J."/>
            <person name="Barry K."/>
            <person name="Miller A.N."/>
            <person name="Grigoriev I.V."/>
            <person name="Debuchy R."/>
            <person name="Gladieux P."/>
            <person name="Thoren M.H."/>
            <person name="Johannesson H."/>
        </authorList>
    </citation>
    <scope>NUCLEOTIDE SEQUENCE</scope>
    <source>
        <strain evidence="4">PSN309</strain>
    </source>
</reference>
<sequence>MEQDPHNEDAKIPKRMTSISQPKLKLTPAPGPPDTLSSFQLHALFDILTHEETYAEVESFKDPITISGYGYPFASHGPDGTPTYPRESSTPLLAGVLRSIVLPFPGVRDLPPEFWHVRFQGILENLAEAELSESYDQGSLGTRKTLATAASSIHESVSRGILGGVEKGAKRDLNRKYDLSQARDLVSVWEDGVHELLYGDLIDELFKCAAERQSLEEHSPGVQAAAEYTIIHIATLLHHIFVLSPEGPYLLKLLESVHRLLPYSMIKQTLRIGNAATMINGMMKLLLAKIGVGALSNWVGLTQGADDGMNLLQRIIWMILSWEISEYRKAVDKIERTRGDSAPSKEQLSAIREYINKPRQDHENARKESARTATSMVTVILTASNPELTASITEAQHAQCVEYFSTLLHIRDREEIQNALCRQNPDLFTQAIRDFVASFENIIRVIHEKVDLREHVSAGEGFLTDFINVGKAKKATSKGSSGWGNGISRGAETESQTPSIEDYVMLLRRNKQLLYNWLHQLASQCPDLAEDFRVWAKATAKIFQQNRRSPPDPVLSDVINDRKSTKPKNYSQKRKGAAGALSSNLQHLFSSLPAETRETLARIIDAHADYLSSLEDLSLGRMQNILDNLSAYDDRPPSSSAPSSGWSTTFGLGGWSSSGKSSTVSAPATQGMSFAGPGMFLFRWQQLLDNTIMAPATVDGKLRSGKDIKAELAKGNTDGATSPSLLEPAVLTRMAEEKAPKAPDVRPVVEALGKGFKELARDILREDERFAIISLDEKLHKKKHSDKVAV</sequence>
<dbReference type="InterPro" id="IPR024555">
    <property type="entry name" value="PX-associated"/>
</dbReference>
<evidence type="ECO:0000259" key="3">
    <source>
        <dbReference type="Pfam" id="PF12828"/>
    </source>
</evidence>
<name>A0AAN7AI31_9PEZI</name>
<accession>A0AAN7AI31</accession>
<evidence type="ECO:0000313" key="5">
    <source>
        <dbReference type="Proteomes" id="UP001302126"/>
    </source>
</evidence>
<protein>
    <submittedName>
        <fullName evidence="4">PX-associated-domain-containing protein</fullName>
    </submittedName>
</protein>
<dbReference type="PANTHER" id="PTHR47185:SF2">
    <property type="entry name" value="FUNGAL PROTEIN"/>
    <property type="match status" value="1"/>
</dbReference>
<evidence type="ECO:0000259" key="2">
    <source>
        <dbReference type="Pfam" id="PF12825"/>
    </source>
</evidence>
<dbReference type="PANTHER" id="PTHR47185">
    <property type="entry name" value="PX DOMAIN-CONTAINING PROTEIN YPR097W"/>
    <property type="match status" value="1"/>
</dbReference>
<evidence type="ECO:0000256" key="1">
    <source>
        <dbReference type="SAM" id="MobiDB-lite"/>
    </source>
</evidence>
<dbReference type="EMBL" id="MU864403">
    <property type="protein sequence ID" value="KAK4187404.1"/>
    <property type="molecule type" value="Genomic_DNA"/>
</dbReference>
<dbReference type="InterPro" id="IPR047168">
    <property type="entry name" value="LEC1-like"/>
</dbReference>
<feature type="compositionally biased region" description="Basic and acidic residues" evidence="1">
    <location>
        <begin position="1"/>
        <end position="12"/>
    </location>
</feature>